<feature type="region of interest" description="Disordered" evidence="1">
    <location>
        <begin position="375"/>
        <end position="479"/>
    </location>
</feature>
<feature type="compositionally biased region" description="Polar residues" evidence="1">
    <location>
        <begin position="153"/>
        <end position="166"/>
    </location>
</feature>
<dbReference type="EMBL" id="PDLM01000008">
    <property type="protein sequence ID" value="RDW71210.1"/>
    <property type="molecule type" value="Genomic_DNA"/>
</dbReference>
<dbReference type="AlphaFoldDB" id="A0A3D8RB51"/>
<dbReference type="OrthoDB" id="3439209at2759"/>
<comment type="caution">
    <text evidence="2">The sequence shown here is derived from an EMBL/GenBank/DDBJ whole genome shotgun (WGS) entry which is preliminary data.</text>
</comment>
<dbReference type="STRING" id="1849047.A0A3D8RB51"/>
<sequence>MFINAHLRPVLYGFETFVPSRAEVLQPGKRPVEMTNNGVNAWADFRDAASLASTPENCWDQHPDECGGNDTIPVNYPNAERLKAYSQACQPAAVYHRYFQDPSCVFPSQNSSFTKNQPYHGYQSHPTGHHRISTLPLYAEQMVAGLRVFDDATSPTPGQPSQTWSHLSRRNNHAPVTHGGNHPKNQHYRSVGESRIKAVPFPTSMALAQPQPSDPTVSPAILDEPFHLHQMSPSTEHSSYSSSTSNSLESSRSAGYNQTSIQAQSATSAWWSQELQSNIDPYHLAYSLPRSHDGLPRYEAAHPELEVWDSTNSPTKNLDLHTAATQYVSPQQYSSEKLWASSTSSSSHDAFGSLSDTMEANATDHSGREVLSVMENLPTRTTHQRRLLPSYPEGNDRTTSVLRSNDVSTTEERGKRRAAKVPVTMAKEVLYTSSEDDDEEWKPRKSESKDEPRQVEKGGKKALKPSIPTAQQPELAQERSAKDDFLVKAKLAGMSYKEIRRQGKFTEAESTLRGRFRTLTKAKNARVRKPEWSGNDVSIVLCPGRQNFWLIRHV</sequence>
<feature type="compositionally biased region" description="Low complexity" evidence="1">
    <location>
        <begin position="232"/>
        <end position="253"/>
    </location>
</feature>
<feature type="compositionally biased region" description="Polar residues" evidence="1">
    <location>
        <begin position="397"/>
        <end position="408"/>
    </location>
</feature>
<evidence type="ECO:0000313" key="2">
    <source>
        <dbReference type="EMBL" id="RDW71210.1"/>
    </source>
</evidence>
<dbReference type="PROSITE" id="PS50890">
    <property type="entry name" value="PUA"/>
    <property type="match status" value="1"/>
</dbReference>
<name>A0A3D8RB51_9HELO</name>
<feature type="compositionally biased region" description="Basic and acidic residues" evidence="1">
    <location>
        <begin position="441"/>
        <end position="459"/>
    </location>
</feature>
<reference evidence="2 3" key="1">
    <citation type="journal article" date="2018" name="IMA Fungus">
        <title>IMA Genome-F 9: Draft genome sequence of Annulohypoxylon stygium, Aspergillus mulundensis, Berkeleyomyces basicola (syn. Thielaviopsis basicola), Ceratocystis smalleyi, two Cercospora beticola strains, Coleophoma cylindrospora, Fusarium fracticaudum, Phialophora cf. hyalina, and Morchella septimelata.</title>
        <authorList>
            <person name="Wingfield B.D."/>
            <person name="Bills G.F."/>
            <person name="Dong Y."/>
            <person name="Huang W."/>
            <person name="Nel W.J."/>
            <person name="Swalarsk-Parry B.S."/>
            <person name="Vaghefi N."/>
            <person name="Wilken P.M."/>
            <person name="An Z."/>
            <person name="de Beer Z.W."/>
            <person name="De Vos L."/>
            <person name="Chen L."/>
            <person name="Duong T.A."/>
            <person name="Gao Y."/>
            <person name="Hammerbacher A."/>
            <person name="Kikkert J.R."/>
            <person name="Li Y."/>
            <person name="Li H."/>
            <person name="Li K."/>
            <person name="Li Q."/>
            <person name="Liu X."/>
            <person name="Ma X."/>
            <person name="Naidoo K."/>
            <person name="Pethybridge S.J."/>
            <person name="Sun J."/>
            <person name="Steenkamp E.T."/>
            <person name="van der Nest M.A."/>
            <person name="van Wyk S."/>
            <person name="Wingfield M.J."/>
            <person name="Xiong C."/>
            <person name="Yue Q."/>
            <person name="Zhang X."/>
        </authorList>
    </citation>
    <scope>NUCLEOTIDE SEQUENCE [LARGE SCALE GENOMIC DNA]</scope>
    <source>
        <strain evidence="2 3">BP6252</strain>
    </source>
</reference>
<evidence type="ECO:0000256" key="1">
    <source>
        <dbReference type="SAM" id="MobiDB-lite"/>
    </source>
</evidence>
<evidence type="ECO:0000313" key="3">
    <source>
        <dbReference type="Proteomes" id="UP000256645"/>
    </source>
</evidence>
<protein>
    <submittedName>
        <fullName evidence="2">Uncharacterized protein</fullName>
    </submittedName>
</protein>
<feature type="region of interest" description="Disordered" evidence="1">
    <location>
        <begin position="150"/>
        <end position="189"/>
    </location>
</feature>
<dbReference type="Proteomes" id="UP000256645">
    <property type="component" value="Unassembled WGS sequence"/>
</dbReference>
<accession>A0A3D8RB51</accession>
<keyword evidence="3" id="KW-1185">Reference proteome</keyword>
<organism evidence="2 3">
    <name type="scientific">Coleophoma cylindrospora</name>
    <dbReference type="NCBI Taxonomy" id="1849047"/>
    <lineage>
        <taxon>Eukaryota</taxon>
        <taxon>Fungi</taxon>
        <taxon>Dikarya</taxon>
        <taxon>Ascomycota</taxon>
        <taxon>Pezizomycotina</taxon>
        <taxon>Leotiomycetes</taxon>
        <taxon>Helotiales</taxon>
        <taxon>Dermateaceae</taxon>
        <taxon>Coleophoma</taxon>
    </lineage>
</organism>
<gene>
    <name evidence="2" type="ORF">BP6252_07773</name>
</gene>
<proteinExistence type="predicted"/>
<feature type="region of interest" description="Disordered" evidence="1">
    <location>
        <begin position="230"/>
        <end position="256"/>
    </location>
</feature>